<proteinExistence type="predicted"/>
<protein>
    <submittedName>
        <fullName evidence="1">Flagellin</fullName>
    </submittedName>
</protein>
<sequence>MGADLTRIAANIPALQNINILSKISDNIANHQLRLA</sequence>
<accession>A0A7V5H4X8</accession>
<keyword evidence="1" id="KW-0966">Cell projection</keyword>
<dbReference type="Proteomes" id="UP000886111">
    <property type="component" value="Unassembled WGS sequence"/>
</dbReference>
<dbReference type="EMBL" id="DRTD01000574">
    <property type="protein sequence ID" value="HHE55652.1"/>
    <property type="molecule type" value="Genomic_DNA"/>
</dbReference>
<reference evidence="1" key="1">
    <citation type="journal article" date="2020" name="mSystems">
        <title>Genome- and Community-Level Interaction Insights into Carbon Utilization and Element Cycling Functions of Hydrothermarchaeota in Hydrothermal Sediment.</title>
        <authorList>
            <person name="Zhou Z."/>
            <person name="Liu Y."/>
            <person name="Xu W."/>
            <person name="Pan J."/>
            <person name="Luo Z.H."/>
            <person name="Li M."/>
        </authorList>
    </citation>
    <scope>NUCLEOTIDE SEQUENCE [LARGE SCALE GENOMIC DNA]</scope>
    <source>
        <strain evidence="1">HyVt-76</strain>
    </source>
</reference>
<feature type="non-terminal residue" evidence="1">
    <location>
        <position position="36"/>
    </location>
</feature>
<organism evidence="1">
    <name type="scientific">Caldithrix abyssi</name>
    <dbReference type="NCBI Taxonomy" id="187145"/>
    <lineage>
        <taxon>Bacteria</taxon>
        <taxon>Pseudomonadati</taxon>
        <taxon>Calditrichota</taxon>
        <taxon>Calditrichia</taxon>
        <taxon>Calditrichales</taxon>
        <taxon>Calditrichaceae</taxon>
        <taxon>Caldithrix</taxon>
    </lineage>
</organism>
<comment type="caution">
    <text evidence="1">The sequence shown here is derived from an EMBL/GenBank/DDBJ whole genome shotgun (WGS) entry which is preliminary data.</text>
</comment>
<keyword evidence="1" id="KW-0282">Flagellum</keyword>
<gene>
    <name evidence="1" type="ORF">ENL21_07710</name>
</gene>
<keyword evidence="1" id="KW-0969">Cilium</keyword>
<evidence type="ECO:0000313" key="1">
    <source>
        <dbReference type="EMBL" id="HHE55652.1"/>
    </source>
</evidence>
<dbReference type="AlphaFoldDB" id="A0A7V5H4X8"/>
<name>A0A7V5H4X8_CALAY</name>